<dbReference type="EMBL" id="NPEU01000008">
    <property type="protein sequence ID" value="RAI41867.1"/>
    <property type="molecule type" value="Genomic_DNA"/>
</dbReference>
<dbReference type="PROSITE" id="PS51007">
    <property type="entry name" value="CYTC"/>
    <property type="match status" value="2"/>
</dbReference>
<dbReference type="GO" id="GO:0009055">
    <property type="term" value="F:electron transfer activity"/>
    <property type="evidence" value="ECO:0007669"/>
    <property type="project" value="InterPro"/>
</dbReference>
<dbReference type="InterPro" id="IPR051459">
    <property type="entry name" value="Cytochrome_c-type_DH"/>
</dbReference>
<dbReference type="Gene3D" id="1.10.760.10">
    <property type="entry name" value="Cytochrome c-like domain"/>
    <property type="match status" value="2"/>
</dbReference>
<dbReference type="InterPro" id="IPR036909">
    <property type="entry name" value="Cyt_c-like_dom_sf"/>
</dbReference>
<dbReference type="SUPFAM" id="SSF46626">
    <property type="entry name" value="Cytochrome c"/>
    <property type="match status" value="2"/>
</dbReference>
<sequence length="306" mass="32753">MRRLRILLIAAALVLGTGVAVFFVLTEPTRVAAASLGPHTPNLDNGRTMFFAGGCASCHASSKDDPTRLGGGAPLHSPFGTFYAPNISPDPDDGIGRWSEVAFVSAMQDGTSPDERHYYPAFPYTSYQRMETGDLRDLFAFIRTLPAVQGRAPAHELPFPFSVRRAVGLWKMLYLDGRPFRPDPSKSAAWNRGAYLVNGPGHCAECHSPRNALGGIVEAQRFAGGPNPEGQGWVPNITGKGLASWSAKDVAYMLETGDLPDGDSVGGTMAAVVRNTAKLSAADRAAMAEYLKSLPPVDGPVRPERK</sequence>
<dbReference type="AlphaFoldDB" id="A0A327KUG9"/>
<reference evidence="6 7" key="1">
    <citation type="submission" date="2017-07" db="EMBL/GenBank/DDBJ databases">
        <title>Draft Genome Sequences of Select Purple Nonsulfur Bacteria.</title>
        <authorList>
            <person name="Lasarre B."/>
            <person name="Mckinlay J.B."/>
        </authorList>
    </citation>
    <scope>NUCLEOTIDE SEQUENCE [LARGE SCALE GENOMIC DNA]</scope>
    <source>
        <strain evidence="6 7">DSM 11907</strain>
    </source>
</reference>
<evidence type="ECO:0000256" key="4">
    <source>
        <dbReference type="PROSITE-ProRule" id="PRU00433"/>
    </source>
</evidence>
<comment type="caution">
    <text evidence="6">The sequence shown here is derived from an EMBL/GenBank/DDBJ whole genome shotgun (WGS) entry which is preliminary data.</text>
</comment>
<dbReference type="InterPro" id="IPR009056">
    <property type="entry name" value="Cyt_c-like_dom"/>
</dbReference>
<proteinExistence type="predicted"/>
<feature type="domain" description="Cytochrome c" evidence="5">
    <location>
        <begin position="188"/>
        <end position="295"/>
    </location>
</feature>
<evidence type="ECO:0000313" key="6">
    <source>
        <dbReference type="EMBL" id="RAI41867.1"/>
    </source>
</evidence>
<keyword evidence="1 4" id="KW-0349">Heme</keyword>
<dbReference type="Pfam" id="PF00034">
    <property type="entry name" value="Cytochrom_C"/>
    <property type="match status" value="2"/>
</dbReference>
<accession>A0A327KUG9</accession>
<organism evidence="6 7">
    <name type="scientific">Rhodoplanes elegans</name>
    <dbReference type="NCBI Taxonomy" id="29408"/>
    <lineage>
        <taxon>Bacteria</taxon>
        <taxon>Pseudomonadati</taxon>
        <taxon>Pseudomonadota</taxon>
        <taxon>Alphaproteobacteria</taxon>
        <taxon>Hyphomicrobiales</taxon>
        <taxon>Nitrobacteraceae</taxon>
        <taxon>Rhodoplanes</taxon>
    </lineage>
</organism>
<keyword evidence="3 4" id="KW-0408">Iron</keyword>
<dbReference type="OrthoDB" id="9811281at2"/>
<feature type="domain" description="Cytochrome c" evidence="5">
    <location>
        <begin position="41"/>
        <end position="146"/>
    </location>
</feature>
<evidence type="ECO:0000256" key="2">
    <source>
        <dbReference type="ARBA" id="ARBA00022723"/>
    </source>
</evidence>
<keyword evidence="7" id="KW-1185">Reference proteome</keyword>
<evidence type="ECO:0000313" key="7">
    <source>
        <dbReference type="Proteomes" id="UP000248863"/>
    </source>
</evidence>
<name>A0A327KUG9_9BRAD</name>
<protein>
    <submittedName>
        <fullName evidence="6">Alkylated DNA repair protein</fullName>
    </submittedName>
</protein>
<dbReference type="PANTHER" id="PTHR35008:SF8">
    <property type="entry name" value="ALCOHOL DEHYDROGENASE CYTOCHROME C SUBUNIT"/>
    <property type="match status" value="1"/>
</dbReference>
<gene>
    <name evidence="6" type="ORF">CH338_01860</name>
</gene>
<dbReference type="GO" id="GO:0020037">
    <property type="term" value="F:heme binding"/>
    <property type="evidence" value="ECO:0007669"/>
    <property type="project" value="InterPro"/>
</dbReference>
<evidence type="ECO:0000259" key="5">
    <source>
        <dbReference type="PROSITE" id="PS51007"/>
    </source>
</evidence>
<keyword evidence="2 4" id="KW-0479">Metal-binding</keyword>
<evidence type="ECO:0000256" key="3">
    <source>
        <dbReference type="ARBA" id="ARBA00023004"/>
    </source>
</evidence>
<dbReference type="GO" id="GO:0046872">
    <property type="term" value="F:metal ion binding"/>
    <property type="evidence" value="ECO:0007669"/>
    <property type="project" value="UniProtKB-KW"/>
</dbReference>
<dbReference type="Proteomes" id="UP000248863">
    <property type="component" value="Unassembled WGS sequence"/>
</dbReference>
<dbReference type="PANTHER" id="PTHR35008">
    <property type="entry name" value="BLL4482 PROTEIN-RELATED"/>
    <property type="match status" value="1"/>
</dbReference>
<dbReference type="RefSeq" id="WP_111355339.1">
    <property type="nucleotide sequence ID" value="NZ_NHSK01000165.1"/>
</dbReference>
<evidence type="ECO:0000256" key="1">
    <source>
        <dbReference type="ARBA" id="ARBA00022617"/>
    </source>
</evidence>